<evidence type="ECO:0000256" key="9">
    <source>
        <dbReference type="ARBA" id="ARBA00022989"/>
    </source>
</evidence>
<evidence type="ECO:0000256" key="10">
    <source>
        <dbReference type="ARBA" id="ARBA00023065"/>
    </source>
</evidence>
<dbReference type="Gene3D" id="1.10.238.10">
    <property type="entry name" value="EF-hand"/>
    <property type="match status" value="1"/>
</dbReference>
<keyword evidence="4" id="KW-0107">Calcium channel</keyword>
<dbReference type="FunFam" id="1.10.287.70:FF:000117">
    <property type="entry name" value="Voltage-gated Ca2+ channel, alpha subunit"/>
    <property type="match status" value="1"/>
</dbReference>
<feature type="transmembrane region" description="Helical" evidence="15">
    <location>
        <begin position="543"/>
        <end position="565"/>
    </location>
</feature>
<feature type="region of interest" description="Disordered" evidence="14">
    <location>
        <begin position="1234"/>
        <end position="1255"/>
    </location>
</feature>
<feature type="domain" description="Ion transport" evidence="16">
    <location>
        <begin position="417"/>
        <end position="681"/>
    </location>
</feature>
<keyword evidence="6" id="KW-0677">Repeat</keyword>
<feature type="transmembrane region" description="Helical" evidence="15">
    <location>
        <begin position="765"/>
        <end position="783"/>
    </location>
</feature>
<feature type="transmembrane region" description="Helical" evidence="15">
    <location>
        <begin position="647"/>
        <end position="673"/>
    </location>
</feature>
<evidence type="ECO:0000256" key="14">
    <source>
        <dbReference type="SAM" id="MobiDB-lite"/>
    </source>
</evidence>
<evidence type="ECO:0000256" key="1">
    <source>
        <dbReference type="ARBA" id="ARBA00004141"/>
    </source>
</evidence>
<dbReference type="Proteomes" id="UP000039865">
    <property type="component" value="Unassembled WGS sequence"/>
</dbReference>
<dbReference type="OrthoDB" id="193091at2759"/>
<evidence type="ECO:0000256" key="2">
    <source>
        <dbReference type="ARBA" id="ARBA00022448"/>
    </source>
</evidence>
<keyword evidence="10" id="KW-0406">Ion transport</keyword>
<dbReference type="EMBL" id="CCKQ01011357">
    <property type="protein sequence ID" value="CDW82905.1"/>
    <property type="molecule type" value="Genomic_DNA"/>
</dbReference>
<feature type="transmembrane region" description="Helical" evidence="15">
    <location>
        <begin position="240"/>
        <end position="263"/>
    </location>
</feature>
<dbReference type="Gene3D" id="1.10.287.70">
    <property type="match status" value="3"/>
</dbReference>
<dbReference type="Gene3D" id="1.20.120.350">
    <property type="entry name" value="Voltage-gated potassium channels. Chain C"/>
    <property type="match status" value="3"/>
</dbReference>
<evidence type="ECO:0000256" key="11">
    <source>
        <dbReference type="ARBA" id="ARBA00023136"/>
    </source>
</evidence>
<feature type="compositionally biased region" description="Polar residues" evidence="14">
    <location>
        <begin position="1398"/>
        <end position="1408"/>
    </location>
</feature>
<dbReference type="GO" id="GO:0098703">
    <property type="term" value="P:calcium ion import across plasma membrane"/>
    <property type="evidence" value="ECO:0007669"/>
    <property type="project" value="TreeGrafter"/>
</dbReference>
<feature type="transmembrane region" description="Helical" evidence="15">
    <location>
        <begin position="795"/>
        <end position="812"/>
    </location>
</feature>
<evidence type="ECO:0000256" key="13">
    <source>
        <dbReference type="ARBA" id="ARBA00023303"/>
    </source>
</evidence>
<feature type="transmembrane region" description="Helical" evidence="15">
    <location>
        <begin position="731"/>
        <end position="753"/>
    </location>
</feature>
<dbReference type="GO" id="GO:0005891">
    <property type="term" value="C:voltage-gated calcium channel complex"/>
    <property type="evidence" value="ECO:0007669"/>
    <property type="project" value="TreeGrafter"/>
</dbReference>
<accession>A0A078AKM0</accession>
<evidence type="ECO:0000256" key="5">
    <source>
        <dbReference type="ARBA" id="ARBA00022692"/>
    </source>
</evidence>
<keyword evidence="2" id="KW-0813">Transport</keyword>
<keyword evidence="9 15" id="KW-1133">Transmembrane helix</keyword>
<feature type="compositionally biased region" description="Basic and acidic residues" evidence="14">
    <location>
        <begin position="338"/>
        <end position="361"/>
    </location>
</feature>
<keyword evidence="5 15" id="KW-0812">Transmembrane</keyword>
<dbReference type="FunFam" id="1.20.120.350:FF:000068">
    <property type="entry name" value="Sodium channel protein"/>
    <property type="match status" value="1"/>
</dbReference>
<evidence type="ECO:0000313" key="17">
    <source>
        <dbReference type="EMBL" id="CDW82905.1"/>
    </source>
</evidence>
<keyword evidence="12" id="KW-0325">Glycoprotein</keyword>
<keyword evidence="3" id="KW-0109">Calcium transport</keyword>
<feature type="transmembrane region" description="Helical" evidence="15">
    <location>
        <begin position="450"/>
        <end position="475"/>
    </location>
</feature>
<protein>
    <submittedName>
        <fullName evidence="17">Voltage-gated ion channel superfamily</fullName>
    </submittedName>
</protein>
<dbReference type="SUPFAM" id="SSF81324">
    <property type="entry name" value="Voltage-gated potassium channels"/>
    <property type="match status" value="3"/>
</dbReference>
<feature type="region of interest" description="Disordered" evidence="14">
    <location>
        <begin position="1088"/>
        <end position="1117"/>
    </location>
</feature>
<keyword evidence="18" id="KW-1185">Reference proteome</keyword>
<gene>
    <name evidence="17" type="primary">Contig11790.g12611</name>
    <name evidence="17" type="ORF">STYLEM_11941</name>
</gene>
<feature type="compositionally biased region" description="Polar residues" evidence="14">
    <location>
        <begin position="362"/>
        <end position="371"/>
    </location>
</feature>
<evidence type="ECO:0000256" key="7">
    <source>
        <dbReference type="ARBA" id="ARBA00022837"/>
    </source>
</evidence>
<dbReference type="InterPro" id="IPR005821">
    <property type="entry name" value="Ion_trans_dom"/>
</dbReference>
<organism evidence="17 18">
    <name type="scientific">Stylonychia lemnae</name>
    <name type="common">Ciliate</name>
    <dbReference type="NCBI Taxonomy" id="5949"/>
    <lineage>
        <taxon>Eukaryota</taxon>
        <taxon>Sar</taxon>
        <taxon>Alveolata</taxon>
        <taxon>Ciliophora</taxon>
        <taxon>Intramacronucleata</taxon>
        <taxon>Spirotrichea</taxon>
        <taxon>Stichotrichia</taxon>
        <taxon>Sporadotrichida</taxon>
        <taxon>Oxytrichidae</taxon>
        <taxon>Stylonychinae</taxon>
        <taxon>Stylonychia</taxon>
    </lineage>
</organism>
<feature type="transmembrane region" description="Helical" evidence="15">
    <location>
        <begin position="207"/>
        <end position="228"/>
    </location>
</feature>
<comment type="subcellular location">
    <subcellularLocation>
        <location evidence="1">Membrane</location>
        <topology evidence="1">Multi-pass membrane protein</topology>
    </subcellularLocation>
</comment>
<keyword evidence="11 15" id="KW-0472">Membrane</keyword>
<evidence type="ECO:0000313" key="18">
    <source>
        <dbReference type="Proteomes" id="UP000039865"/>
    </source>
</evidence>
<keyword evidence="13" id="KW-0407">Ion channel</keyword>
<dbReference type="FunFam" id="1.20.120.350:FF:000009">
    <property type="entry name" value="Voltage-dependent T-type calcium channel subunit alpha"/>
    <property type="match status" value="1"/>
</dbReference>
<name>A0A078AKM0_STYLE</name>
<sequence>MREVEKFKIEDRAESNKIYHFCFKLVKSSYFTQFISILIVLNTIDLALDRYPIDEEQSLILDEINMAFSMVFMIEMIIKLLAFGFKAYFRDPFNVFDCVVVISSLIDLFVSFLVDSSSGGAITALRGFRLIRIFKLAKAWKKFQNLLKTIGRTFKDISTFSILLFLFMFIYSLLGMEIFAYKVKVLPDQITLDDAHGSSPLANFDDFISSFTTVFIILTNDGWSAIYYNYYRATGPAVSTIFFISLIIIGQKVLLNLFLAILLENFDEQSLDQEIKEQYRKQKSKNLKTKKKCKKLRKFFKCKSCKKKNISNRQKKQNEKELKFQNILEVDFNEKFDSKQNENESKESCKRLMKAEEKQEGENQNQSNSLKAKQRKTQAKSSNQDQEVKIEGKSLSLFQEQNLFRKFCFRVVTNEKFDYFIIFFILVSGVQLAIENPLNDPKSKYIDILYWLDFATTIVFCAEAAMKIIAFGFYFNKERSYLRNTWNKLDFAIIIFSVISLTPLSSDFKIFKMFRVVRGLRLVSKNEGLQLAVKALIQAIPQIANVTIIMLLFFLIFGIIGISYFKGKFYYCQHDFISDFQVNQIQNKWDCINFGANWINKPYSFDNIFQAMKTLFQMATTSGWSDVMFVSISTSDVDYTPILNNNLFWILFFIAFIIVGSFFLLNLFVGVVISTFNREKDKIGGNNLLTDRQKNWIDTKLIALRAKPKKLVIQPTNLFRKYCFKLQKQQWFEYFILACIILNTFVLTLKWYYQPDKLSFASETLNYIFTLIFTMEAVIKLIALGKAYFHENWNIFDFIIVLGSSLSVFLSINSNFQLGGATTIIRAFRITRIFRLVKRAKELRLVFNTFIFTLPALANVGGLLLLLLYLYSIIGVYLFAEVKRSGILTDNLNFETFLSSFITLFSIATGDSWDQIVSATLKQQSIDFHCIDSPTYQDYVDNSYMTVGCGDSSFAGLLFYYSYIIFVNLIFLNLFIAIILQGFDDTQSKESRMFNQETLDKFRDVWSQYDPEATTFIPIKQIKDFLFDIGKPLGWDEGLIEKTGSQDQFIANLDLPIYNNFSDYMFFDVLQALALRLVVQEQISLEKERKKKENQQKDSILDESYEPEDELGDEVKKEQEIKKEIEKDINKLEFQESAQKIQAVKEVVKDQKKAITNQKNLQKDSHFTSLHQAAAQVAIQHMRYIVAKRKLIKHLNQLNKVDINDESESQEVNNKDIRENKGIFQDQRMVNISLGEQSQDKRTPVAGRSPQQRGFQDDIRVEQLASFAKGSDSNQHRAASLKSKKSDGQNQIIQKIYQNVNINTQIITKDNKEIENINLKIENFDDFQIFSRVSSDEIIIDDRKMNQLIESELREMNSYRSRLVSSSLSQNEDFMHLTPARASKSSFQKINKKKQSKRNSLIVNVSRTQIEEEKKEEEDLPTQGKRKKNSKTKNKESKQRMKKFQNDSMRLGGSMGGTGEYEFGIESGEDANLEESMMPQNNRSIQEIIVTDSHSSNKSQIYINDAAELQKTQTLSRSKSHSQVDTHLQTINPTSPEQRSHLLVNVHGAHIVNGNVLASNVEKLNQNKIFGFKDHLKHQKQ</sequence>
<feature type="transmembrane region" description="Helical" evidence="15">
    <location>
        <begin position="419"/>
        <end position="438"/>
    </location>
</feature>
<dbReference type="OMA" id="HAGSWIL"/>
<evidence type="ECO:0000256" key="3">
    <source>
        <dbReference type="ARBA" id="ARBA00022568"/>
    </source>
</evidence>
<feature type="transmembrane region" description="Helical" evidence="15">
    <location>
        <begin position="21"/>
        <end position="44"/>
    </location>
</feature>
<keyword evidence="7" id="KW-0106">Calcium</keyword>
<feature type="compositionally biased region" description="Basic and acidic residues" evidence="14">
    <location>
        <begin position="1088"/>
        <end position="1100"/>
    </location>
</feature>
<feature type="transmembrane region" description="Helical" evidence="15">
    <location>
        <begin position="157"/>
        <end position="181"/>
    </location>
</feature>
<evidence type="ECO:0000256" key="15">
    <source>
        <dbReference type="SAM" id="Phobius"/>
    </source>
</evidence>
<feature type="region of interest" description="Disordered" evidence="14">
    <location>
        <begin position="338"/>
        <end position="387"/>
    </location>
</feature>
<reference evidence="17 18" key="1">
    <citation type="submission" date="2014-06" db="EMBL/GenBank/DDBJ databases">
        <authorList>
            <person name="Swart Estienne"/>
        </authorList>
    </citation>
    <scope>NUCLEOTIDE SEQUENCE [LARGE SCALE GENOMIC DNA]</scope>
    <source>
        <strain evidence="17 18">130c</strain>
    </source>
</reference>
<dbReference type="PANTHER" id="PTHR45628">
    <property type="entry name" value="VOLTAGE-DEPENDENT CALCIUM CHANNEL TYPE A SUBUNIT ALPHA-1"/>
    <property type="match status" value="1"/>
</dbReference>
<feature type="compositionally biased region" description="Acidic residues" evidence="14">
    <location>
        <begin position="1101"/>
        <end position="1112"/>
    </location>
</feature>
<evidence type="ECO:0000256" key="6">
    <source>
        <dbReference type="ARBA" id="ARBA00022737"/>
    </source>
</evidence>
<dbReference type="InterPro" id="IPR050599">
    <property type="entry name" value="VDCC_alpha-1_subunit"/>
</dbReference>
<dbReference type="PANTHER" id="PTHR45628:SF7">
    <property type="entry name" value="VOLTAGE-DEPENDENT CALCIUM CHANNEL TYPE A SUBUNIT ALPHA-1"/>
    <property type="match status" value="1"/>
</dbReference>
<evidence type="ECO:0000256" key="4">
    <source>
        <dbReference type="ARBA" id="ARBA00022673"/>
    </source>
</evidence>
<dbReference type="Pfam" id="PF00520">
    <property type="entry name" value="Ion_trans"/>
    <property type="match status" value="3"/>
</dbReference>
<feature type="transmembrane region" description="Helical" evidence="15">
    <location>
        <begin position="95"/>
        <end position="114"/>
    </location>
</feature>
<feature type="domain" description="Ion transport" evidence="16">
    <location>
        <begin position="29"/>
        <end position="272"/>
    </location>
</feature>
<feature type="transmembrane region" description="Helical" evidence="15">
    <location>
        <begin position="64"/>
        <end position="83"/>
    </location>
</feature>
<dbReference type="GO" id="GO:0008331">
    <property type="term" value="F:high voltage-gated calcium channel activity"/>
    <property type="evidence" value="ECO:0007669"/>
    <property type="project" value="TreeGrafter"/>
</dbReference>
<feature type="transmembrane region" description="Helical" evidence="15">
    <location>
        <begin position="960"/>
        <end position="983"/>
    </location>
</feature>
<feature type="region of interest" description="Disordered" evidence="14">
    <location>
        <begin position="1381"/>
        <end position="1455"/>
    </location>
</feature>
<evidence type="ECO:0000259" key="16">
    <source>
        <dbReference type="Pfam" id="PF00520"/>
    </source>
</evidence>
<keyword evidence="8" id="KW-0851">Voltage-gated channel</keyword>
<feature type="domain" description="Ion transport" evidence="16">
    <location>
        <begin position="730"/>
        <end position="990"/>
    </location>
</feature>
<proteinExistence type="predicted"/>
<evidence type="ECO:0000256" key="12">
    <source>
        <dbReference type="ARBA" id="ARBA00023180"/>
    </source>
</evidence>
<evidence type="ECO:0000256" key="8">
    <source>
        <dbReference type="ARBA" id="ARBA00022882"/>
    </source>
</evidence>
<dbReference type="InParanoid" id="A0A078AKM0"/>
<dbReference type="InterPro" id="IPR027359">
    <property type="entry name" value="Volt_channel_dom_sf"/>
</dbReference>
<feature type="transmembrane region" description="Helical" evidence="15">
    <location>
        <begin position="856"/>
        <end position="880"/>
    </location>
</feature>